<feature type="transmembrane region" description="Helical" evidence="6">
    <location>
        <begin position="127"/>
        <end position="145"/>
    </location>
</feature>
<comment type="similarity">
    <text evidence="2">Belongs to the EamA transporter family.</text>
</comment>
<dbReference type="InterPro" id="IPR037185">
    <property type="entry name" value="EmrE-like"/>
</dbReference>
<dbReference type="PANTHER" id="PTHR32322:SF2">
    <property type="entry name" value="EAMA DOMAIN-CONTAINING PROTEIN"/>
    <property type="match status" value="1"/>
</dbReference>
<dbReference type="Proteomes" id="UP001239909">
    <property type="component" value="Unassembled WGS sequence"/>
</dbReference>
<proteinExistence type="inferred from homology"/>
<reference evidence="8 9" key="1">
    <citation type="submission" date="2023-04" db="EMBL/GenBank/DDBJ databases">
        <title>Marinoamorphus aggregata gen. nov., sp. Nov., isolate from tissue of brittle star Ophioplocus japonicus.</title>
        <authorList>
            <person name="Kawano K."/>
            <person name="Sawayama S."/>
            <person name="Nakagawa S."/>
        </authorList>
    </citation>
    <scope>NUCLEOTIDE SEQUENCE [LARGE SCALE GENOMIC DNA]</scope>
    <source>
        <strain evidence="8 9">NKW23</strain>
    </source>
</reference>
<feature type="domain" description="EamA" evidence="7">
    <location>
        <begin position="19"/>
        <end position="144"/>
    </location>
</feature>
<dbReference type="Pfam" id="PF00892">
    <property type="entry name" value="EamA"/>
    <property type="match status" value="2"/>
</dbReference>
<dbReference type="SUPFAM" id="SSF103481">
    <property type="entry name" value="Multidrug resistance efflux transporter EmrE"/>
    <property type="match status" value="2"/>
</dbReference>
<feature type="transmembrane region" description="Helical" evidence="6">
    <location>
        <begin position="44"/>
        <end position="64"/>
    </location>
</feature>
<feature type="transmembrane region" description="Helical" evidence="6">
    <location>
        <begin position="278"/>
        <end position="296"/>
    </location>
</feature>
<feature type="transmembrane region" description="Helical" evidence="6">
    <location>
        <begin position="157"/>
        <end position="175"/>
    </location>
</feature>
<evidence type="ECO:0000256" key="6">
    <source>
        <dbReference type="SAM" id="Phobius"/>
    </source>
</evidence>
<evidence type="ECO:0000256" key="3">
    <source>
        <dbReference type="ARBA" id="ARBA00022692"/>
    </source>
</evidence>
<evidence type="ECO:0000256" key="4">
    <source>
        <dbReference type="ARBA" id="ARBA00022989"/>
    </source>
</evidence>
<keyword evidence="9" id="KW-1185">Reference proteome</keyword>
<comment type="subcellular location">
    <subcellularLocation>
        <location evidence="1">Membrane</location>
        <topology evidence="1">Multi-pass membrane protein</topology>
    </subcellularLocation>
</comment>
<evidence type="ECO:0000259" key="7">
    <source>
        <dbReference type="Pfam" id="PF00892"/>
    </source>
</evidence>
<evidence type="ECO:0000313" key="8">
    <source>
        <dbReference type="EMBL" id="GMG81985.1"/>
    </source>
</evidence>
<evidence type="ECO:0000313" key="9">
    <source>
        <dbReference type="Proteomes" id="UP001239909"/>
    </source>
</evidence>
<evidence type="ECO:0000256" key="1">
    <source>
        <dbReference type="ARBA" id="ARBA00004141"/>
    </source>
</evidence>
<feature type="transmembrane region" description="Helical" evidence="6">
    <location>
        <begin position="220"/>
        <end position="241"/>
    </location>
</feature>
<comment type="caution">
    <text evidence="8">The sequence shown here is derived from an EMBL/GenBank/DDBJ whole genome shotgun (WGS) entry which is preliminary data.</text>
</comment>
<name>A0ABQ6LP01_9RHOB</name>
<keyword evidence="4 6" id="KW-1133">Transmembrane helix</keyword>
<feature type="transmembrane region" description="Helical" evidence="6">
    <location>
        <begin position="100"/>
        <end position="120"/>
    </location>
</feature>
<accession>A0ABQ6LP01</accession>
<feature type="domain" description="EamA" evidence="7">
    <location>
        <begin position="160"/>
        <end position="295"/>
    </location>
</feature>
<feature type="transmembrane region" description="Helical" evidence="6">
    <location>
        <begin position="12"/>
        <end position="32"/>
    </location>
</feature>
<protein>
    <recommendedName>
        <fullName evidence="7">EamA domain-containing protein</fullName>
    </recommendedName>
</protein>
<evidence type="ECO:0000256" key="2">
    <source>
        <dbReference type="ARBA" id="ARBA00007362"/>
    </source>
</evidence>
<evidence type="ECO:0000256" key="5">
    <source>
        <dbReference type="ARBA" id="ARBA00023136"/>
    </source>
</evidence>
<dbReference type="InterPro" id="IPR050638">
    <property type="entry name" value="AA-Vitamin_Transporters"/>
</dbReference>
<keyword evidence="5 6" id="KW-0472">Membrane</keyword>
<dbReference type="EMBL" id="BSYI01000007">
    <property type="protein sequence ID" value="GMG81985.1"/>
    <property type="molecule type" value="Genomic_DNA"/>
</dbReference>
<gene>
    <name evidence="8" type="ORF">LNKW23_11980</name>
</gene>
<dbReference type="PANTHER" id="PTHR32322">
    <property type="entry name" value="INNER MEMBRANE TRANSPORTER"/>
    <property type="match status" value="1"/>
</dbReference>
<feature type="transmembrane region" description="Helical" evidence="6">
    <location>
        <begin position="76"/>
        <end position="94"/>
    </location>
</feature>
<organism evidence="8 9">
    <name type="scientific">Paralimibaculum aggregatum</name>
    <dbReference type="NCBI Taxonomy" id="3036245"/>
    <lineage>
        <taxon>Bacteria</taxon>
        <taxon>Pseudomonadati</taxon>
        <taxon>Pseudomonadota</taxon>
        <taxon>Alphaproteobacteria</taxon>
        <taxon>Rhodobacterales</taxon>
        <taxon>Paracoccaceae</taxon>
        <taxon>Paralimibaculum</taxon>
    </lineage>
</organism>
<feature type="transmembrane region" description="Helical" evidence="6">
    <location>
        <begin position="187"/>
        <end position="208"/>
    </location>
</feature>
<sequence length="300" mass="31784">MRAEVLPDRRAALRAHGAMALFAAMVSVSFSLGGRAAPFIDPGAMTAGRFAIAAGISLAVAGALIRARHFRAPWRYLLLGGMFASYFVLMFEALRLTDPVSTAAIFTLTPAMSAVFAWFLLRQTTPLWTLAALGIGGAGAIWVVFRGDVEALLGLDFGLGEQLFLLGCAIHALYTPMVRRLSRGEPAAVFGLGVLLGGLLTSLAWSAPAVSGTDWLALPAVVWIAMLYLGAAATAATFFLMRYATMRLPSAKVLAYGYLVPSFVILWEGIFAGDWVGMPVWLGVGATLAALVMLLAPDRA</sequence>
<keyword evidence="3 6" id="KW-0812">Transmembrane</keyword>
<dbReference type="RefSeq" id="WP_285670732.1">
    <property type="nucleotide sequence ID" value="NZ_BSYI01000007.1"/>
</dbReference>
<dbReference type="InterPro" id="IPR000620">
    <property type="entry name" value="EamA_dom"/>
</dbReference>
<feature type="transmembrane region" description="Helical" evidence="6">
    <location>
        <begin position="253"/>
        <end position="272"/>
    </location>
</feature>